<reference evidence="1" key="2">
    <citation type="submission" date="2020-09" db="EMBL/GenBank/DDBJ databases">
        <authorList>
            <person name="Sun Q."/>
            <person name="Kim S."/>
        </authorList>
    </citation>
    <scope>NUCLEOTIDE SEQUENCE</scope>
    <source>
        <strain evidence="1">KCTC 23714</strain>
    </source>
</reference>
<dbReference type="AlphaFoldDB" id="A0A918ILH2"/>
<evidence type="ECO:0000313" key="1">
    <source>
        <dbReference type="EMBL" id="GGW21745.1"/>
    </source>
</evidence>
<dbReference type="RefSeq" id="WP_189632078.1">
    <property type="nucleotide sequence ID" value="NZ_BMYQ01000001.1"/>
</dbReference>
<dbReference type="EMBL" id="BMYQ01000001">
    <property type="protein sequence ID" value="GGW21745.1"/>
    <property type="molecule type" value="Genomic_DNA"/>
</dbReference>
<evidence type="ECO:0000313" key="2">
    <source>
        <dbReference type="Proteomes" id="UP000628984"/>
    </source>
</evidence>
<organism evidence="1 2">
    <name type="scientific">Gemmobacter lanyuensis</name>
    <dbReference type="NCBI Taxonomy" id="1054497"/>
    <lineage>
        <taxon>Bacteria</taxon>
        <taxon>Pseudomonadati</taxon>
        <taxon>Pseudomonadota</taxon>
        <taxon>Alphaproteobacteria</taxon>
        <taxon>Rhodobacterales</taxon>
        <taxon>Paracoccaceae</taxon>
        <taxon>Gemmobacter</taxon>
    </lineage>
</organism>
<sequence length="251" mass="27226">MGDHYADILLDCLDGGLSFIGGNCQGVGVAAQLTARWSLAGRTCKSFIALEVEPSFPLPCPVALLFGAESELFNPYLRGEEHSAKLRWERMFPRPAAHIVPGGHGTYFTPGRLETLVSTIKSIRAAAENGAPLDAPRIRLTARPSEATVLPGEEVSVDLQIDVLSGHMPEVLQVAYFWRSSETRDPFQVSGQPVMRGASGIMVRAPSFPGDWDLILYPVVFPFGPLCWSDHLAPVGRVRVSDATMLTPELA</sequence>
<keyword evidence="2" id="KW-1185">Reference proteome</keyword>
<name>A0A918ILH2_9RHOB</name>
<protein>
    <submittedName>
        <fullName evidence="1">Uncharacterized protein</fullName>
    </submittedName>
</protein>
<comment type="caution">
    <text evidence="1">The sequence shown here is derived from an EMBL/GenBank/DDBJ whole genome shotgun (WGS) entry which is preliminary data.</text>
</comment>
<proteinExistence type="predicted"/>
<reference evidence="1" key="1">
    <citation type="journal article" date="2014" name="Int. J. Syst. Evol. Microbiol.">
        <title>Complete genome sequence of Corynebacterium casei LMG S-19264T (=DSM 44701T), isolated from a smear-ripened cheese.</title>
        <authorList>
            <consortium name="US DOE Joint Genome Institute (JGI-PGF)"/>
            <person name="Walter F."/>
            <person name="Albersmeier A."/>
            <person name="Kalinowski J."/>
            <person name="Ruckert C."/>
        </authorList>
    </citation>
    <scope>NUCLEOTIDE SEQUENCE</scope>
    <source>
        <strain evidence="1">KCTC 23714</strain>
    </source>
</reference>
<accession>A0A918ILH2</accession>
<gene>
    <name evidence="1" type="ORF">GCM10011452_03520</name>
</gene>
<dbReference type="Proteomes" id="UP000628984">
    <property type="component" value="Unassembled WGS sequence"/>
</dbReference>